<gene>
    <name evidence="3" type="primary">rpoA</name>
</gene>
<keyword evidence="2" id="KW-0804">Transcription</keyword>
<keyword evidence="3" id="KW-0934">Plastid</keyword>
<dbReference type="GO" id="GO:0046983">
    <property type="term" value="F:protein dimerization activity"/>
    <property type="evidence" value="ECO:0007669"/>
    <property type="project" value="InterPro"/>
</dbReference>
<dbReference type="EMBL" id="PP790559">
    <property type="protein sequence ID" value="XAT83756.1"/>
    <property type="molecule type" value="Genomic_DNA"/>
</dbReference>
<accession>A0AAU7AMH9</accession>
<evidence type="ECO:0000313" key="3">
    <source>
        <dbReference type="EMBL" id="XAT83756.1"/>
    </source>
</evidence>
<dbReference type="AlphaFoldDB" id="A0AAU7AMH9"/>
<dbReference type="EMBL" id="PP790559">
    <property type="protein sequence ID" value="XAT83755.1"/>
    <property type="molecule type" value="Genomic_DNA"/>
</dbReference>
<reference evidence="3" key="1">
    <citation type="submission" date="2024-05" db="EMBL/GenBank/DDBJ databases">
        <authorList>
            <person name="Lee J.-e."/>
            <person name="Kim S."/>
            <person name="Choi S.C."/>
        </authorList>
    </citation>
    <scope>NUCLEOTIDE SEQUENCE</scope>
</reference>
<keyword evidence="1" id="KW-0240">DNA-directed RNA polymerase</keyword>
<dbReference type="GO" id="GO:0006351">
    <property type="term" value="P:DNA-templated transcription"/>
    <property type="evidence" value="ECO:0007669"/>
    <property type="project" value="InterPro"/>
</dbReference>
<dbReference type="InterPro" id="IPR036603">
    <property type="entry name" value="RBP11-like"/>
</dbReference>
<organism evidence="3">
    <name type="scientific">Carex cinerascens</name>
    <dbReference type="NCBI Taxonomy" id="2753223"/>
    <lineage>
        <taxon>Eukaryota</taxon>
        <taxon>Viridiplantae</taxon>
        <taxon>Streptophyta</taxon>
        <taxon>Embryophyta</taxon>
        <taxon>Tracheophyta</taxon>
        <taxon>Spermatophyta</taxon>
        <taxon>Magnoliopsida</taxon>
        <taxon>Liliopsida</taxon>
        <taxon>Poales</taxon>
        <taxon>Cyperaceae</taxon>
        <taxon>Cyperoideae</taxon>
        <taxon>Cariceae</taxon>
        <taxon>Carex</taxon>
        <taxon>Carex subgen. Carex</taxon>
    </lineage>
</organism>
<name>A0AAU7AMH9_9POAL</name>
<dbReference type="InterPro" id="IPR036643">
    <property type="entry name" value="RNApol_insert_sf"/>
</dbReference>
<protein>
    <submittedName>
        <fullName evidence="3">RNA polymerase alpha subunit</fullName>
    </submittedName>
</protein>
<dbReference type="Gene3D" id="2.170.120.12">
    <property type="entry name" value="DNA-directed RNA polymerase, insert domain"/>
    <property type="match status" value="1"/>
</dbReference>
<evidence type="ECO:0000256" key="2">
    <source>
        <dbReference type="ARBA" id="ARBA00023163"/>
    </source>
</evidence>
<proteinExistence type="predicted"/>
<geneLocation type="chloroplast" evidence="3"/>
<keyword evidence="3" id="KW-0150">Chloroplast</keyword>
<sequence>MTKKHEWKSVSFIRHSCSLHYGRFMLSSLKEGQANILGTTIRRVLLAEIKGTRITHATFQGNTISRDMHEWKFDSCRSTS</sequence>
<evidence type="ECO:0000256" key="1">
    <source>
        <dbReference type="ARBA" id="ARBA00022478"/>
    </source>
</evidence>
<dbReference type="Gene3D" id="3.30.1360.10">
    <property type="entry name" value="RNA polymerase, RBP11-like subunit"/>
    <property type="match status" value="1"/>
</dbReference>
<dbReference type="SUPFAM" id="SSF55257">
    <property type="entry name" value="RBP11-like subunits of RNA polymerase"/>
    <property type="match status" value="1"/>
</dbReference>
<dbReference type="GO" id="GO:0000428">
    <property type="term" value="C:DNA-directed RNA polymerase complex"/>
    <property type="evidence" value="ECO:0007669"/>
    <property type="project" value="UniProtKB-KW"/>
</dbReference>